<protein>
    <submittedName>
        <fullName evidence="2">3-oxoadipate enol-lactonase</fullName>
        <ecNumber evidence="2">3.1.1.24</ecNumber>
    </submittedName>
</protein>
<dbReference type="SUPFAM" id="SSF53474">
    <property type="entry name" value="alpha/beta-Hydrolases"/>
    <property type="match status" value="1"/>
</dbReference>
<dbReference type="PANTHER" id="PTHR43433:SF4">
    <property type="entry name" value="NON-HEME CHLOROPEROXIDASE-RELATED"/>
    <property type="match status" value="1"/>
</dbReference>
<dbReference type="EMBL" id="CP081078">
    <property type="protein sequence ID" value="UWQ58997.1"/>
    <property type="molecule type" value="Genomic_DNA"/>
</dbReference>
<dbReference type="InterPro" id="IPR050471">
    <property type="entry name" value="AB_hydrolase"/>
</dbReference>
<dbReference type="Gene3D" id="3.40.50.1820">
    <property type="entry name" value="alpha/beta hydrolase"/>
    <property type="match status" value="1"/>
</dbReference>
<dbReference type="GO" id="GO:0047570">
    <property type="term" value="F:3-oxoadipate enol-lactonase activity"/>
    <property type="evidence" value="ECO:0007669"/>
    <property type="project" value="UniProtKB-EC"/>
</dbReference>
<dbReference type="Pfam" id="PF00561">
    <property type="entry name" value="Abhydrolase_1"/>
    <property type="match status" value="1"/>
</dbReference>
<dbReference type="InterPro" id="IPR000073">
    <property type="entry name" value="AB_hydrolase_1"/>
</dbReference>
<dbReference type="EC" id="3.1.1.24" evidence="2"/>
<accession>A0ABY5WXE1</accession>
<feature type="domain" description="AB hydrolase-1" evidence="1">
    <location>
        <begin position="23"/>
        <end position="245"/>
    </location>
</feature>
<dbReference type="PANTHER" id="PTHR43433">
    <property type="entry name" value="HYDROLASE, ALPHA/BETA FOLD FAMILY PROTEIN"/>
    <property type="match status" value="1"/>
</dbReference>
<name>A0ABY5WXE1_LEICA</name>
<dbReference type="InterPro" id="IPR029058">
    <property type="entry name" value="AB_hydrolase_fold"/>
</dbReference>
<dbReference type="NCBIfam" id="TIGR02427">
    <property type="entry name" value="protocat_pcaD"/>
    <property type="match status" value="1"/>
</dbReference>
<dbReference type="InterPro" id="IPR026968">
    <property type="entry name" value="PcaD/CatD"/>
</dbReference>
<proteinExistence type="predicted"/>
<organism evidence="2 3">
    <name type="scientific">Leisingera caerulea</name>
    <name type="common">Phaeobacter caeruleus</name>
    <dbReference type="NCBI Taxonomy" id="506591"/>
    <lineage>
        <taxon>Bacteria</taxon>
        <taxon>Pseudomonadati</taxon>
        <taxon>Pseudomonadota</taxon>
        <taxon>Alphaproteobacteria</taxon>
        <taxon>Rhodobacterales</taxon>
        <taxon>Roseobacteraceae</taxon>
        <taxon>Leisingera</taxon>
    </lineage>
</organism>
<reference evidence="2" key="1">
    <citation type="submission" date="2021-08" db="EMBL/GenBank/DDBJ databases">
        <authorList>
            <person name="Nwanade C."/>
            <person name="Wang M."/>
            <person name="Masoudi A."/>
            <person name="Yu Z."/>
            <person name="Liu J."/>
        </authorList>
    </citation>
    <scope>NUCLEOTIDE SEQUENCE</scope>
    <source>
        <strain evidence="2">S141</strain>
    </source>
</reference>
<evidence type="ECO:0000313" key="3">
    <source>
        <dbReference type="Proteomes" id="UP001058184"/>
    </source>
</evidence>
<dbReference type="Proteomes" id="UP001058184">
    <property type="component" value="Chromosome"/>
</dbReference>
<evidence type="ECO:0000259" key="1">
    <source>
        <dbReference type="Pfam" id="PF00561"/>
    </source>
</evidence>
<dbReference type="RefSeq" id="WP_260002934.1">
    <property type="nucleotide sequence ID" value="NZ_CP081078.1"/>
</dbReference>
<sequence length="263" mass="28921">MQLADLGDVQLHYRIDGDPDGAPIVFANSLGTDLRVWDAVVDRLPKGLRIIRYDKRGHGLSSCPPAPYSMGALVRDAERLLDHLQVRDCMFVGLSIGGMIAQGLAVKRLDQIRALVLSNTAAKIGTAEMWKERVQTVQRDGIEALADAVMERWFARGFRATPELQLWRNMLVQQSRDGYAGCCAAIAGTDFYTPTSGLRLPCLGIAGSEDGSTPPDLVRETVDLIPGSQFHLIRRAGHIPCVEHPDEYAERLTAFMRETGHIG</sequence>
<gene>
    <name evidence="2" type="primary">pcaD</name>
    <name evidence="2" type="ORF">K3722_02360</name>
</gene>
<keyword evidence="2" id="KW-0378">Hydrolase</keyword>
<evidence type="ECO:0000313" key="2">
    <source>
        <dbReference type="EMBL" id="UWQ58997.1"/>
    </source>
</evidence>
<dbReference type="PRINTS" id="PR00111">
    <property type="entry name" value="ABHYDROLASE"/>
</dbReference>
<keyword evidence="3" id="KW-1185">Reference proteome</keyword>